<reference evidence="2" key="1">
    <citation type="submission" date="2017-03" db="EMBL/GenBank/DDBJ databases">
        <title>Phytopthora megakarya and P. palmivora, two closely related causual agents of cacao black pod achieved similar genome size and gene model numbers by different mechanisms.</title>
        <authorList>
            <person name="Ali S."/>
            <person name="Shao J."/>
            <person name="Larry D.J."/>
            <person name="Kronmiller B."/>
            <person name="Shen D."/>
            <person name="Strem M.D."/>
            <person name="Melnick R.L."/>
            <person name="Guiltinan M.J."/>
            <person name="Tyler B.M."/>
            <person name="Meinhardt L.W."/>
            <person name="Bailey B.A."/>
        </authorList>
    </citation>
    <scope>NUCLEOTIDE SEQUENCE [LARGE SCALE GENOMIC DNA]</scope>
    <source>
        <strain evidence="2">zdho120</strain>
    </source>
</reference>
<keyword evidence="2" id="KW-1185">Reference proteome</keyword>
<protein>
    <submittedName>
        <fullName evidence="1">Uncharacterized protein</fullName>
    </submittedName>
</protein>
<comment type="caution">
    <text evidence="1">The sequence shown here is derived from an EMBL/GenBank/DDBJ whole genome shotgun (WGS) entry which is preliminary data.</text>
</comment>
<organism evidence="1 2">
    <name type="scientific">Phytophthora megakarya</name>
    <dbReference type="NCBI Taxonomy" id="4795"/>
    <lineage>
        <taxon>Eukaryota</taxon>
        <taxon>Sar</taxon>
        <taxon>Stramenopiles</taxon>
        <taxon>Oomycota</taxon>
        <taxon>Peronosporomycetes</taxon>
        <taxon>Peronosporales</taxon>
        <taxon>Peronosporaceae</taxon>
        <taxon>Phytophthora</taxon>
    </lineage>
</organism>
<dbReference type="EMBL" id="NBNE01002695">
    <property type="protein sequence ID" value="OWZ09684.1"/>
    <property type="molecule type" value="Genomic_DNA"/>
</dbReference>
<evidence type="ECO:0000313" key="2">
    <source>
        <dbReference type="Proteomes" id="UP000198211"/>
    </source>
</evidence>
<proteinExistence type="predicted"/>
<evidence type="ECO:0000313" key="1">
    <source>
        <dbReference type="EMBL" id="OWZ09684.1"/>
    </source>
</evidence>
<accession>A0A225VX09</accession>
<dbReference type="OrthoDB" id="99098at2759"/>
<dbReference type="AlphaFoldDB" id="A0A225VX09"/>
<dbReference type="Proteomes" id="UP000198211">
    <property type="component" value="Unassembled WGS sequence"/>
</dbReference>
<gene>
    <name evidence="1" type="ORF">PHMEG_00017580</name>
</gene>
<name>A0A225VX09_9STRA</name>
<sequence>MAAARYLKTWGLTSTSPSPNTGRSNKRILDAIPHARITKAHLIEAAHQGDDAGEEEWVLPTGVDLSGQPTYQMRTILDDVRVNGKTLFLTSCEPTLEPADNLPSNEIKKYHQRKRRKVERAYIEAEASEE</sequence>